<comment type="caution">
    <text evidence="8">The sequence shown here is derived from an EMBL/GenBank/DDBJ whole genome shotgun (WGS) entry which is preliminary data.</text>
</comment>
<evidence type="ECO:0000256" key="6">
    <source>
        <dbReference type="RuleBase" id="RU371123"/>
    </source>
</evidence>
<dbReference type="EC" id="1.8.3.2" evidence="6"/>
<sequence>MSTLLKIYQRAIFTGQGSDLTLEEVPLELPKQGEVLVLALVTFSIAASTLLPHTQTTHRKRHVFLALVIWTFFSNVRASPSHYRASWSPAVQDRWAILRDERVSHSYSTDSTLHERDSSDLISCGIPDESQPMWFTQGGCSLASQDLTYADTTGNVTVIHTAMQGDLIKLTCEDVFCPIPARLDCYEQPGICTSDEWCMIDIHERWGPWAMARDGSTPQWEYCFNAADFVGNSTDEALISSYNAECVAGTVGDYGIKLGPKTEAWKPVRGRCVQFRKAEQSCIGNPLEFGPFEREFGLKYAREEDGWPFPRPLVCGPELTCTGADFDVRPSTCVAQRPLNTCFAGPWWDSTQCPRTDPSAPKGGLTMNQTVEALRRAILLYPGEIATPGHCAYWNRTSNVGVSVLTTQHRLYNIASTLWPTKLLGAIPSFDELMQLIPDPNLYGSPSDCIAQANVPDSAISKALAEAGTLSSQPNQVWSLVHFVIHNQQAPLSPKRIAASRALAAHLSESFWCDDCRGFFSVGVIERYGLPPLSSNPEDHAKWWWYGHNVASEHVASTRGGHPWIHELGEPTVASFQNPFFITWKDAVDMWSYSS</sequence>
<dbReference type="SUPFAM" id="SSF69000">
    <property type="entry name" value="FAD-dependent thiol oxidase"/>
    <property type="match status" value="1"/>
</dbReference>
<keyword evidence="5" id="KW-1015">Disulfide bond</keyword>
<dbReference type="InterPro" id="IPR036774">
    <property type="entry name" value="ERV/ALR_sulphydryl_oxid_sf"/>
</dbReference>
<dbReference type="InterPro" id="IPR017905">
    <property type="entry name" value="ERV/ALR_sulphydryl_oxidase"/>
</dbReference>
<keyword evidence="9" id="KW-1185">Reference proteome</keyword>
<reference evidence="8 9" key="1">
    <citation type="journal article" date="2015" name="BMC Genomics">
        <title>The genome of the truffle-parasite Tolypocladium ophioglossoides and the evolution of antifungal peptaibiotics.</title>
        <authorList>
            <person name="Quandt C.A."/>
            <person name="Bushley K.E."/>
            <person name="Spatafora J.W."/>
        </authorList>
    </citation>
    <scope>NUCLEOTIDE SEQUENCE [LARGE SCALE GENOMIC DNA]</scope>
    <source>
        <strain evidence="8 9">CBS 100239</strain>
    </source>
</reference>
<gene>
    <name evidence="8" type="ORF">TOPH_07126</name>
</gene>
<organism evidence="8 9">
    <name type="scientific">Tolypocladium ophioglossoides (strain CBS 100239)</name>
    <name type="common">Snaketongue truffleclub</name>
    <name type="synonym">Elaphocordyceps ophioglossoides</name>
    <dbReference type="NCBI Taxonomy" id="1163406"/>
    <lineage>
        <taxon>Eukaryota</taxon>
        <taxon>Fungi</taxon>
        <taxon>Dikarya</taxon>
        <taxon>Ascomycota</taxon>
        <taxon>Pezizomycotina</taxon>
        <taxon>Sordariomycetes</taxon>
        <taxon>Hypocreomycetidae</taxon>
        <taxon>Hypocreales</taxon>
        <taxon>Ophiocordycipitaceae</taxon>
        <taxon>Tolypocladium</taxon>
    </lineage>
</organism>
<comment type="cofactor">
    <cofactor evidence="1 6">
        <name>FAD</name>
        <dbReference type="ChEBI" id="CHEBI:57692"/>
    </cofactor>
</comment>
<dbReference type="Proteomes" id="UP000036947">
    <property type="component" value="Unassembled WGS sequence"/>
</dbReference>
<dbReference type="AlphaFoldDB" id="A0A0L0N2F8"/>
<feature type="domain" description="ERV/ALR sulfhydryl oxidase" evidence="7">
    <location>
        <begin position="465"/>
        <end position="569"/>
    </location>
</feature>
<evidence type="ECO:0000256" key="1">
    <source>
        <dbReference type="ARBA" id="ARBA00001974"/>
    </source>
</evidence>
<dbReference type="OrthoDB" id="441329at2759"/>
<dbReference type="GO" id="GO:0016972">
    <property type="term" value="F:thiol oxidase activity"/>
    <property type="evidence" value="ECO:0007669"/>
    <property type="project" value="UniProtKB-EC"/>
</dbReference>
<keyword evidence="4 6" id="KW-0560">Oxidoreductase</keyword>
<proteinExistence type="predicted"/>
<evidence type="ECO:0000256" key="4">
    <source>
        <dbReference type="ARBA" id="ARBA00023002"/>
    </source>
</evidence>
<keyword evidence="2 6" id="KW-0285">Flavoprotein</keyword>
<dbReference type="EMBL" id="LFRF01000027">
    <property type="protein sequence ID" value="KND88216.1"/>
    <property type="molecule type" value="Genomic_DNA"/>
</dbReference>
<evidence type="ECO:0000259" key="7">
    <source>
        <dbReference type="PROSITE" id="PS51324"/>
    </source>
</evidence>
<evidence type="ECO:0000313" key="9">
    <source>
        <dbReference type="Proteomes" id="UP000036947"/>
    </source>
</evidence>
<evidence type="ECO:0000256" key="3">
    <source>
        <dbReference type="ARBA" id="ARBA00022827"/>
    </source>
</evidence>
<dbReference type="PROSITE" id="PS51324">
    <property type="entry name" value="ERV_ALR"/>
    <property type="match status" value="1"/>
</dbReference>
<keyword evidence="3 6" id="KW-0274">FAD</keyword>
<evidence type="ECO:0000313" key="8">
    <source>
        <dbReference type="EMBL" id="KND88216.1"/>
    </source>
</evidence>
<protein>
    <recommendedName>
        <fullName evidence="6">Sulfhydryl oxidase</fullName>
        <ecNumber evidence="6">1.8.3.2</ecNumber>
    </recommendedName>
</protein>
<comment type="catalytic activity">
    <reaction evidence="6">
        <text>2 R'C(R)SH + O2 = R'C(R)S-S(R)CR' + H2O2</text>
        <dbReference type="Rhea" id="RHEA:17357"/>
        <dbReference type="ChEBI" id="CHEBI:15379"/>
        <dbReference type="ChEBI" id="CHEBI:16240"/>
        <dbReference type="ChEBI" id="CHEBI:16520"/>
        <dbReference type="ChEBI" id="CHEBI:17412"/>
        <dbReference type="EC" id="1.8.3.2"/>
    </reaction>
</comment>
<evidence type="ECO:0000256" key="5">
    <source>
        <dbReference type="ARBA" id="ARBA00023157"/>
    </source>
</evidence>
<dbReference type="Gene3D" id="1.20.120.310">
    <property type="entry name" value="ERV/ALR sulfhydryl oxidase domain"/>
    <property type="match status" value="1"/>
</dbReference>
<evidence type="ECO:0000256" key="2">
    <source>
        <dbReference type="ARBA" id="ARBA00022630"/>
    </source>
</evidence>
<name>A0A0L0N2F8_TOLOC</name>
<accession>A0A0L0N2F8</accession>